<keyword evidence="3" id="KW-1185">Reference proteome</keyword>
<proteinExistence type="predicted"/>
<dbReference type="Proteomes" id="UP001159363">
    <property type="component" value="Chromosome 5"/>
</dbReference>
<organism evidence="2 3">
    <name type="scientific">Dryococelus australis</name>
    <dbReference type="NCBI Taxonomy" id="614101"/>
    <lineage>
        <taxon>Eukaryota</taxon>
        <taxon>Metazoa</taxon>
        <taxon>Ecdysozoa</taxon>
        <taxon>Arthropoda</taxon>
        <taxon>Hexapoda</taxon>
        <taxon>Insecta</taxon>
        <taxon>Pterygota</taxon>
        <taxon>Neoptera</taxon>
        <taxon>Polyneoptera</taxon>
        <taxon>Phasmatodea</taxon>
        <taxon>Verophasmatodea</taxon>
        <taxon>Anareolatae</taxon>
        <taxon>Phasmatidae</taxon>
        <taxon>Eurycanthinae</taxon>
        <taxon>Dryococelus</taxon>
    </lineage>
</organism>
<name>A0ABQ9HAA3_9NEOP</name>
<feature type="compositionally biased region" description="Basic residues" evidence="1">
    <location>
        <begin position="425"/>
        <end position="441"/>
    </location>
</feature>
<comment type="caution">
    <text evidence="2">The sequence shown here is derived from an EMBL/GenBank/DDBJ whole genome shotgun (WGS) entry which is preliminary data.</text>
</comment>
<sequence length="441" mass="48513">MASDTRSLPTSLCGPCVDVIIVRTAGPSRETGSGPAPSSISRSKAAGPVRATPGRLRSTPAVAGESVADEVSVVEQQPWGGSPLAQRTHTRCSLAERASSRHTKYINGIRLERASQKQSSDTHTSPYDRVKQCWERKQKHQGVRALQRKRIHAKQTAVSPTRANPILSLFSDKSSDLSLRLISKVLALHREQPLPPWWVMSVCRSGGEGGEGTWNCRLRPAKPVKVLATAANRGVVYVVAGGRCRRGKREIPEKTHRPVVQSGKIHTRENTGVAWPGIEPVGGEQSNRSATAAPVCQGTGITRELLLFNTRIFNISGKQTRALNVPVFYEPLPKYVLSDQREQNQARGIVPISQVRYGITRIAYDVSRRSTSAAGTRRYSHNDGLPSWDLHAAVIRGHAMKRDPRMERRWICKSGGNGSTSRKPAGNRRRPARFPHAKTRE</sequence>
<feature type="region of interest" description="Disordered" evidence="1">
    <location>
        <begin position="408"/>
        <end position="441"/>
    </location>
</feature>
<dbReference type="EMBL" id="JARBHB010000006">
    <property type="protein sequence ID" value="KAJ8881212.1"/>
    <property type="molecule type" value="Genomic_DNA"/>
</dbReference>
<evidence type="ECO:0000256" key="1">
    <source>
        <dbReference type="SAM" id="MobiDB-lite"/>
    </source>
</evidence>
<feature type="compositionally biased region" description="Polar residues" evidence="1">
    <location>
        <begin position="116"/>
        <end position="125"/>
    </location>
</feature>
<reference evidence="2 3" key="1">
    <citation type="submission" date="2023-02" db="EMBL/GenBank/DDBJ databases">
        <title>LHISI_Scaffold_Assembly.</title>
        <authorList>
            <person name="Stuart O.P."/>
            <person name="Cleave R."/>
            <person name="Magrath M.J.L."/>
            <person name="Mikheyev A.S."/>
        </authorList>
    </citation>
    <scope>NUCLEOTIDE SEQUENCE [LARGE SCALE GENOMIC DNA]</scope>
    <source>
        <strain evidence="2">Daus_M_001</strain>
        <tissue evidence="2">Leg muscle</tissue>
    </source>
</reference>
<accession>A0ABQ9HAA3</accession>
<protein>
    <submittedName>
        <fullName evidence="2">Uncharacterized protein</fullName>
    </submittedName>
</protein>
<feature type="region of interest" description="Disordered" evidence="1">
    <location>
        <begin position="26"/>
        <end position="64"/>
    </location>
</feature>
<feature type="region of interest" description="Disordered" evidence="1">
    <location>
        <begin position="78"/>
        <end position="130"/>
    </location>
</feature>
<gene>
    <name evidence="2" type="ORF">PR048_017686</name>
</gene>
<evidence type="ECO:0000313" key="3">
    <source>
        <dbReference type="Proteomes" id="UP001159363"/>
    </source>
</evidence>
<evidence type="ECO:0000313" key="2">
    <source>
        <dbReference type="EMBL" id="KAJ8881212.1"/>
    </source>
</evidence>